<organism evidence="3 4">
    <name type="scientific">Wuchereria bancrofti</name>
    <dbReference type="NCBI Taxonomy" id="6293"/>
    <lineage>
        <taxon>Eukaryota</taxon>
        <taxon>Metazoa</taxon>
        <taxon>Ecdysozoa</taxon>
        <taxon>Nematoda</taxon>
        <taxon>Chromadorea</taxon>
        <taxon>Rhabditida</taxon>
        <taxon>Spirurina</taxon>
        <taxon>Spiruromorpha</taxon>
        <taxon>Filarioidea</taxon>
        <taxon>Onchocercidae</taxon>
        <taxon>Wuchereria</taxon>
    </lineage>
</organism>
<dbReference type="OMA" id="YMSRSSH"/>
<gene>
    <name evidence="3" type="ORF">WBA_LOCUS11326</name>
</gene>
<dbReference type="EMBL" id="UYWW01012321">
    <property type="protein sequence ID" value="VDM20509.1"/>
    <property type="molecule type" value="Genomic_DNA"/>
</dbReference>
<dbReference type="GO" id="GO:0004672">
    <property type="term" value="F:protein kinase activity"/>
    <property type="evidence" value="ECO:0007669"/>
    <property type="project" value="InterPro"/>
</dbReference>
<dbReference type="SUPFAM" id="SSF56112">
    <property type="entry name" value="Protein kinase-like (PK-like)"/>
    <property type="match status" value="1"/>
</dbReference>
<dbReference type="InterPro" id="IPR000719">
    <property type="entry name" value="Prot_kinase_dom"/>
</dbReference>
<dbReference type="SMART" id="SM00220">
    <property type="entry name" value="S_TKc"/>
    <property type="match status" value="1"/>
</dbReference>
<dbReference type="Pfam" id="PF00069">
    <property type="entry name" value="Pkinase"/>
    <property type="match status" value="1"/>
</dbReference>
<dbReference type="InterPro" id="IPR050235">
    <property type="entry name" value="CK1_Ser-Thr_kinase"/>
</dbReference>
<feature type="compositionally biased region" description="Basic residues" evidence="1">
    <location>
        <begin position="535"/>
        <end position="545"/>
    </location>
</feature>
<feature type="region of interest" description="Disordered" evidence="1">
    <location>
        <begin position="66"/>
        <end position="113"/>
    </location>
</feature>
<dbReference type="Proteomes" id="UP000270924">
    <property type="component" value="Unassembled WGS sequence"/>
</dbReference>
<feature type="region of interest" description="Disordered" evidence="1">
    <location>
        <begin position="523"/>
        <end position="545"/>
    </location>
</feature>
<dbReference type="PANTHER" id="PTHR11909">
    <property type="entry name" value="CASEIN KINASE-RELATED"/>
    <property type="match status" value="1"/>
</dbReference>
<proteinExistence type="predicted"/>
<evidence type="ECO:0000256" key="1">
    <source>
        <dbReference type="SAM" id="MobiDB-lite"/>
    </source>
</evidence>
<dbReference type="Gene3D" id="1.10.510.10">
    <property type="entry name" value="Transferase(Phosphotransferase) domain 1"/>
    <property type="match status" value="1"/>
</dbReference>
<keyword evidence="4" id="KW-1185">Reference proteome</keyword>
<accession>A0A3P7EW65</accession>
<feature type="compositionally biased region" description="Basic and acidic residues" evidence="1">
    <location>
        <begin position="69"/>
        <end position="78"/>
    </location>
</feature>
<dbReference type="AlphaFoldDB" id="A0A3P7EW65"/>
<evidence type="ECO:0000259" key="2">
    <source>
        <dbReference type="PROSITE" id="PS50011"/>
    </source>
</evidence>
<name>A0A3P7EW65_WUCBA</name>
<feature type="compositionally biased region" description="Polar residues" evidence="1">
    <location>
        <begin position="92"/>
        <end position="107"/>
    </location>
</feature>
<dbReference type="InterPro" id="IPR011009">
    <property type="entry name" value="Kinase-like_dom_sf"/>
</dbReference>
<dbReference type="PROSITE" id="PS50011">
    <property type="entry name" value="PROTEIN_KINASE_DOM"/>
    <property type="match status" value="1"/>
</dbReference>
<feature type="domain" description="Protein kinase" evidence="2">
    <location>
        <begin position="141"/>
        <end position="416"/>
    </location>
</feature>
<sequence>MCNRYSLVDHLAQRSHWAVLFVSSWLDFSFSSVFRFVTCFKTTIRHFPFATDDFMNDLVAAKMKSKNKKTAEKSKGNEDSASLAGKTETETTEITSRGTVENISFSSEENEQSGIEAELPIGVKTKTFLKDGEMIEIDKKRYIIDGPIKGDYGIVGLMERGNSKALFALHYEIRNCKIKRLQVEINVLKSSKKVRKLTHIFPLISQGKNTKVNIRYFMTKMFGETISDLRDRFGEFSTATSLKLSYLAIECIEEIHKIGFIHRDIKPAVYAIGLESERSQLFLLGFGLARCYKTTDKNASVKKRDKVHRMGNIHYMSRSSHKYLERSRKDDLESWLYMIVEFFLTTSSLPWEDEKNNTTVLKRKEAFMNNDYLKIFKKCKGLPAGVNTILRQINSFQYDTKPDYHLIKNIFRNAIVSGNYKSEKLDWLKGKEDEMIAAGACESKIFNVKSEREKEFSQRSQRSIRQEKKGCDLESKAVDEQRSVFMMPKVNSPKSETLSLQDAKSCYYTPTINANENSYLLEAKTSKSKSVMKNTKSKSRKSPNR</sequence>
<evidence type="ECO:0000313" key="3">
    <source>
        <dbReference type="EMBL" id="VDM20509.1"/>
    </source>
</evidence>
<dbReference type="OrthoDB" id="5797634at2759"/>
<dbReference type="InParanoid" id="A0A3P7EW65"/>
<protein>
    <recommendedName>
        <fullName evidence="2">Protein kinase domain-containing protein</fullName>
    </recommendedName>
</protein>
<evidence type="ECO:0000313" key="4">
    <source>
        <dbReference type="Proteomes" id="UP000270924"/>
    </source>
</evidence>
<reference evidence="3 4" key="1">
    <citation type="submission" date="2018-11" db="EMBL/GenBank/DDBJ databases">
        <authorList>
            <consortium name="Pathogen Informatics"/>
        </authorList>
    </citation>
    <scope>NUCLEOTIDE SEQUENCE [LARGE SCALE GENOMIC DNA]</scope>
</reference>
<dbReference type="GO" id="GO:0005524">
    <property type="term" value="F:ATP binding"/>
    <property type="evidence" value="ECO:0007669"/>
    <property type="project" value="InterPro"/>
</dbReference>